<evidence type="ECO:0000256" key="2">
    <source>
        <dbReference type="PROSITE-ProRule" id="PRU00267"/>
    </source>
</evidence>
<dbReference type="Proteomes" id="UP000002009">
    <property type="component" value="Chromosome 7"/>
</dbReference>
<dbReference type="KEGG" id="mis:MICPUN_108596"/>
<dbReference type="CDD" id="cd00084">
    <property type="entry name" value="HMG-box_SF"/>
    <property type="match status" value="1"/>
</dbReference>
<evidence type="ECO:0000313" key="5">
    <source>
        <dbReference type="EMBL" id="ACO64826.1"/>
    </source>
</evidence>
<dbReference type="Pfam" id="PF00505">
    <property type="entry name" value="HMG_box"/>
    <property type="match status" value="1"/>
</dbReference>
<dbReference type="InterPro" id="IPR050342">
    <property type="entry name" value="HMGB"/>
</dbReference>
<dbReference type="AlphaFoldDB" id="C1EAA7"/>
<dbReference type="STRING" id="296587.C1EAA7"/>
<sequence>MAPKKATPKKAAPKKAKTPKSPKATKTIKKTAKKADKADKPKRAPGPYMLFCKAMRPKIVAKNPKFTFGEVGKELGAQWKKLSDAEKKKYAK</sequence>
<dbReference type="GO" id="GO:0005634">
    <property type="term" value="C:nucleus"/>
    <property type="evidence" value="ECO:0007669"/>
    <property type="project" value="UniProtKB-UniRule"/>
</dbReference>
<gene>
    <name evidence="5" type="ORF">MICPUN_108596</name>
</gene>
<feature type="compositionally biased region" description="Basic and acidic residues" evidence="3">
    <location>
        <begin position="33"/>
        <end position="42"/>
    </location>
</feature>
<feature type="compositionally biased region" description="Basic residues" evidence="3">
    <location>
        <begin position="1"/>
        <end position="20"/>
    </location>
</feature>
<dbReference type="InParanoid" id="C1EAA7"/>
<dbReference type="eggNOG" id="ENOG502SXV5">
    <property type="taxonomic scope" value="Eukaryota"/>
</dbReference>
<reference evidence="5 6" key="1">
    <citation type="journal article" date="2009" name="Science">
        <title>Green evolution and dynamic adaptations revealed by genomes of the marine picoeukaryotes Micromonas.</title>
        <authorList>
            <person name="Worden A.Z."/>
            <person name="Lee J.H."/>
            <person name="Mock T."/>
            <person name="Rouze P."/>
            <person name="Simmons M.P."/>
            <person name="Aerts A.L."/>
            <person name="Allen A.E."/>
            <person name="Cuvelier M.L."/>
            <person name="Derelle E."/>
            <person name="Everett M.V."/>
            <person name="Foulon E."/>
            <person name="Grimwood J."/>
            <person name="Gundlach H."/>
            <person name="Henrissat B."/>
            <person name="Napoli C."/>
            <person name="McDonald S.M."/>
            <person name="Parker M.S."/>
            <person name="Rombauts S."/>
            <person name="Salamov A."/>
            <person name="Von Dassow P."/>
            <person name="Badger J.H."/>
            <person name="Coutinho P.M."/>
            <person name="Demir E."/>
            <person name="Dubchak I."/>
            <person name="Gentemann C."/>
            <person name="Eikrem W."/>
            <person name="Gready J.E."/>
            <person name="John U."/>
            <person name="Lanier W."/>
            <person name="Lindquist E.A."/>
            <person name="Lucas S."/>
            <person name="Mayer K.F."/>
            <person name="Moreau H."/>
            <person name="Not F."/>
            <person name="Otillar R."/>
            <person name="Panaud O."/>
            <person name="Pangilinan J."/>
            <person name="Paulsen I."/>
            <person name="Piegu B."/>
            <person name="Poliakov A."/>
            <person name="Robbens S."/>
            <person name="Schmutz J."/>
            <person name="Toulza E."/>
            <person name="Wyss T."/>
            <person name="Zelensky A."/>
            <person name="Zhou K."/>
            <person name="Armbrust E.V."/>
            <person name="Bhattacharya D."/>
            <person name="Goodenough U.W."/>
            <person name="Van de Peer Y."/>
            <person name="Grigoriev I.V."/>
        </authorList>
    </citation>
    <scope>NUCLEOTIDE SEQUENCE [LARGE SCALE GENOMIC DNA]</scope>
    <source>
        <strain evidence="6">RCC299 / NOUM17</strain>
    </source>
</reference>
<feature type="DNA-binding region" description="HMG box" evidence="2">
    <location>
        <begin position="41"/>
        <end position="92"/>
    </location>
</feature>
<evidence type="ECO:0000259" key="4">
    <source>
        <dbReference type="PROSITE" id="PS50118"/>
    </source>
</evidence>
<feature type="region of interest" description="Disordered" evidence="3">
    <location>
        <begin position="1"/>
        <end position="47"/>
    </location>
</feature>
<dbReference type="InterPro" id="IPR036910">
    <property type="entry name" value="HMG_box_dom_sf"/>
</dbReference>
<organism evidence="5 6">
    <name type="scientific">Micromonas commoda (strain RCC299 / NOUM17 / CCMP2709)</name>
    <name type="common">Picoplanktonic green alga</name>
    <dbReference type="NCBI Taxonomy" id="296587"/>
    <lineage>
        <taxon>Eukaryota</taxon>
        <taxon>Viridiplantae</taxon>
        <taxon>Chlorophyta</taxon>
        <taxon>Mamiellophyceae</taxon>
        <taxon>Mamiellales</taxon>
        <taxon>Mamiellaceae</taxon>
        <taxon>Micromonas</taxon>
    </lineage>
</organism>
<evidence type="ECO:0000313" key="6">
    <source>
        <dbReference type="Proteomes" id="UP000002009"/>
    </source>
</evidence>
<dbReference type="PROSITE" id="PS50118">
    <property type="entry name" value="HMG_BOX_2"/>
    <property type="match status" value="1"/>
</dbReference>
<dbReference type="GeneID" id="8245204"/>
<evidence type="ECO:0000256" key="1">
    <source>
        <dbReference type="ARBA" id="ARBA00023125"/>
    </source>
</evidence>
<evidence type="ECO:0000256" key="3">
    <source>
        <dbReference type="SAM" id="MobiDB-lite"/>
    </source>
</evidence>
<dbReference type="SMART" id="SM00398">
    <property type="entry name" value="HMG"/>
    <property type="match status" value="1"/>
</dbReference>
<keyword evidence="2" id="KW-0539">Nucleus</keyword>
<proteinExistence type="predicted"/>
<accession>C1EAA7</accession>
<feature type="domain" description="HMG box" evidence="4">
    <location>
        <begin position="41"/>
        <end position="92"/>
    </location>
</feature>
<dbReference type="Gene3D" id="1.10.30.10">
    <property type="entry name" value="High mobility group box domain"/>
    <property type="match status" value="1"/>
</dbReference>
<dbReference type="SUPFAM" id="SSF47095">
    <property type="entry name" value="HMG-box"/>
    <property type="match status" value="1"/>
</dbReference>
<dbReference type="OrthoDB" id="1919336at2759"/>
<dbReference type="RefSeq" id="XP_002503568.1">
    <property type="nucleotide sequence ID" value="XM_002503522.1"/>
</dbReference>
<dbReference type="PANTHER" id="PTHR48112">
    <property type="entry name" value="HIGH MOBILITY GROUP PROTEIN DSP1"/>
    <property type="match status" value="1"/>
</dbReference>
<dbReference type="InterPro" id="IPR009071">
    <property type="entry name" value="HMG_box_dom"/>
</dbReference>
<keyword evidence="6" id="KW-1185">Reference proteome</keyword>
<dbReference type="PRINTS" id="PR00886">
    <property type="entry name" value="HIGHMOBLTY12"/>
</dbReference>
<dbReference type="OMA" id="MKNMGGK"/>
<name>C1EAA7_MICCC</name>
<dbReference type="EMBL" id="CP001328">
    <property type="protein sequence ID" value="ACO64826.1"/>
    <property type="molecule type" value="Genomic_DNA"/>
</dbReference>
<keyword evidence="1 2" id="KW-0238">DNA-binding</keyword>
<dbReference type="GO" id="GO:0003677">
    <property type="term" value="F:DNA binding"/>
    <property type="evidence" value="ECO:0007669"/>
    <property type="project" value="UniProtKB-UniRule"/>
</dbReference>
<protein>
    <recommendedName>
        <fullName evidence="4">HMG box domain-containing protein</fullName>
    </recommendedName>
</protein>